<evidence type="ECO:0000313" key="1">
    <source>
        <dbReference type="EMBL" id="CCX08371.1"/>
    </source>
</evidence>
<gene>
    <name evidence="1" type="ORF">PCON_07964</name>
</gene>
<name>U4L0S0_PYROM</name>
<dbReference type="Proteomes" id="UP000018144">
    <property type="component" value="Unassembled WGS sequence"/>
</dbReference>
<keyword evidence="2" id="KW-1185">Reference proteome</keyword>
<accession>U4L0S0</accession>
<reference evidence="1 2" key="1">
    <citation type="journal article" date="2013" name="PLoS Genet.">
        <title>The genome and development-dependent transcriptomes of Pyronema confluens: a window into fungal evolution.</title>
        <authorList>
            <person name="Traeger S."/>
            <person name="Altegoer F."/>
            <person name="Freitag M."/>
            <person name="Gabaldon T."/>
            <person name="Kempken F."/>
            <person name="Kumar A."/>
            <person name="Marcet-Houben M."/>
            <person name="Poggeler S."/>
            <person name="Stajich J.E."/>
            <person name="Nowrousian M."/>
        </authorList>
    </citation>
    <scope>NUCLEOTIDE SEQUENCE [LARGE SCALE GENOMIC DNA]</scope>
    <source>
        <strain evidence="2">CBS 100304</strain>
        <tissue evidence="1">Vegetative mycelium</tissue>
    </source>
</reference>
<sequence length="49" mass="5811">MTHPLYPTQCKGSQLYSLFPHHHRRHVPSRRRLIVRITSMFSAEDLPPD</sequence>
<proteinExistence type="predicted"/>
<evidence type="ECO:0000313" key="2">
    <source>
        <dbReference type="Proteomes" id="UP000018144"/>
    </source>
</evidence>
<protein>
    <submittedName>
        <fullName evidence="1">Uncharacterized protein</fullName>
    </submittedName>
</protein>
<organism evidence="1 2">
    <name type="scientific">Pyronema omphalodes (strain CBS 100304)</name>
    <name type="common">Pyronema confluens</name>
    <dbReference type="NCBI Taxonomy" id="1076935"/>
    <lineage>
        <taxon>Eukaryota</taxon>
        <taxon>Fungi</taxon>
        <taxon>Dikarya</taxon>
        <taxon>Ascomycota</taxon>
        <taxon>Pezizomycotina</taxon>
        <taxon>Pezizomycetes</taxon>
        <taxon>Pezizales</taxon>
        <taxon>Pyronemataceae</taxon>
        <taxon>Pyronema</taxon>
    </lineage>
</organism>
<dbReference type="AlphaFoldDB" id="U4L0S0"/>
<dbReference type="EMBL" id="HF935410">
    <property type="protein sequence ID" value="CCX08371.1"/>
    <property type="molecule type" value="Genomic_DNA"/>
</dbReference>